<reference evidence="22" key="2">
    <citation type="submission" date="2025-09" db="UniProtKB">
        <authorList>
            <consortium name="Ensembl"/>
        </authorList>
    </citation>
    <scope>IDENTIFICATION</scope>
</reference>
<comment type="pathway">
    <text evidence="3">Protein modification; protein ubiquitination.</text>
</comment>
<keyword evidence="23" id="KW-1185">Reference proteome</keyword>
<evidence type="ECO:0000256" key="7">
    <source>
        <dbReference type="ARBA" id="ARBA00022723"/>
    </source>
</evidence>
<dbReference type="GO" id="GO:0016567">
    <property type="term" value="P:protein ubiquitination"/>
    <property type="evidence" value="ECO:0007669"/>
    <property type="project" value="TreeGrafter"/>
</dbReference>
<evidence type="ECO:0000256" key="12">
    <source>
        <dbReference type="ARBA" id="ARBA00022989"/>
    </source>
</evidence>
<feature type="domain" description="RING-type" evidence="21">
    <location>
        <begin position="372"/>
        <end position="414"/>
    </location>
</feature>
<evidence type="ECO:0000256" key="2">
    <source>
        <dbReference type="ARBA" id="ARBA00004477"/>
    </source>
</evidence>
<keyword evidence="13 20" id="KW-0472">Membrane</keyword>
<feature type="transmembrane region" description="Helical" evidence="20">
    <location>
        <begin position="35"/>
        <end position="55"/>
    </location>
</feature>
<dbReference type="InterPro" id="IPR040089">
    <property type="entry name" value="RNF26_mRING-HC-C3HC5"/>
</dbReference>
<feature type="transmembrane region" description="Helical" evidence="20">
    <location>
        <begin position="6"/>
        <end position="28"/>
    </location>
</feature>
<evidence type="ECO:0000256" key="11">
    <source>
        <dbReference type="ARBA" id="ARBA00022833"/>
    </source>
</evidence>
<feature type="transmembrane region" description="Helical" evidence="20">
    <location>
        <begin position="61"/>
        <end position="80"/>
    </location>
</feature>
<sequence length="425" mass="46146">MDLLFALLRGLRVALDLLVLVLDVNFFLVSSLVSALFWLLAAACSLPAAAAAAALACWDGLLLSLASLARAACGLALGALQGLAGLLRGCCCGLEGLKVAGHLLSHLAVRGKELLHRGLCGLLGCGQALARQLCEGLAIATSLLAYLVNSLVNVCLIGTQNLFTLLAALWDSVAGPFLRVTDLLAAFLAHVSSGAIAVSILLWSPCQLAFELLASVLELFISIFFVNIYGLGLLLLIIVVGIFVFNPGLLWTLTGYVLSYFNTLPSYHRLQRDVWRLYQVAVLTLGMAMTSQAWRRLVDWSLQVTNWSRGGRTTNRESNQRGAQIPQARPALSRSAVAGQRQQLNAAAGDGEGTLDNDPWMLLKEQEERKKCVICQDQTKTVLLLPCRHLCLCQECTEVLLQQAIYQRNCPLCRQMILQTLNVYL</sequence>
<comment type="function">
    <text evidence="14">E3 ubiquitin-protein ligase that plays a key role in endosome organization by retaining vesicles in the perinuclear cloud. Acts as a platform for perinuclear positioning of the endosomal system by mediating ubiquitination of SQSTM1 through interaction with the ubiquitin conjugating enzyme UBE2J1. Ubiquitinated SQSTM1 attracts specific vesicle-associated adapters, forming a molecular bridge that restrains cognate vesicles in the perinuclear region and organizes the endosomal pathway for efficient cargo transport. Also acts as a regulator of type I interferon production in response to viral infection by mediating the formation of 'Lys-11'-linked polyubiquitin chains on TMEM173/STING, leading to stabilize TMEM173/STING. Also required to limit type I interferon response by promoting autophagic degradation of IRF3.</text>
</comment>
<feature type="transmembrane region" description="Helical" evidence="20">
    <location>
        <begin position="210"/>
        <end position="229"/>
    </location>
</feature>
<dbReference type="GO" id="GO:0005789">
    <property type="term" value="C:endoplasmic reticulum membrane"/>
    <property type="evidence" value="ECO:0007669"/>
    <property type="project" value="UniProtKB-SubCell"/>
</dbReference>
<evidence type="ECO:0000256" key="9">
    <source>
        <dbReference type="ARBA" id="ARBA00022786"/>
    </source>
</evidence>
<dbReference type="Ensembl" id="ENSSOCT00000012197.1">
    <property type="protein sequence ID" value="ENSSOCP00000011870.1"/>
    <property type="gene ID" value="ENSSOCG00000009036.1"/>
</dbReference>
<feature type="transmembrane region" description="Helical" evidence="20">
    <location>
        <begin position="274"/>
        <end position="294"/>
    </location>
</feature>
<comment type="catalytic activity">
    <reaction evidence="1">
        <text>S-ubiquitinyl-[E2 ubiquitin-conjugating enzyme]-L-cysteine + [acceptor protein]-L-lysine = [E2 ubiquitin-conjugating enzyme]-L-cysteine + N(6)-ubiquitinyl-[acceptor protein]-L-lysine.</text>
        <dbReference type="EC" id="2.3.2.27"/>
    </reaction>
</comment>
<evidence type="ECO:0000256" key="16">
    <source>
        <dbReference type="ARBA" id="ARBA00067352"/>
    </source>
</evidence>
<feature type="region of interest" description="Disordered" evidence="19">
    <location>
        <begin position="311"/>
        <end position="330"/>
    </location>
</feature>
<feature type="transmembrane region" description="Helical" evidence="20">
    <location>
        <begin position="235"/>
        <end position="262"/>
    </location>
</feature>
<reference evidence="22" key="1">
    <citation type="submission" date="2025-08" db="UniProtKB">
        <authorList>
            <consortium name="Ensembl"/>
        </authorList>
    </citation>
    <scope>IDENTIFICATION</scope>
</reference>
<keyword evidence="9" id="KW-0833">Ubl conjugation pathway</keyword>
<evidence type="ECO:0000256" key="3">
    <source>
        <dbReference type="ARBA" id="ARBA00004906"/>
    </source>
</evidence>
<proteinExistence type="predicted"/>
<dbReference type="PROSITE" id="PS50089">
    <property type="entry name" value="ZF_RING_2"/>
    <property type="match status" value="1"/>
</dbReference>
<feature type="transmembrane region" description="Helical" evidence="20">
    <location>
        <begin position="137"/>
        <end position="163"/>
    </location>
</feature>
<dbReference type="FunFam" id="3.30.40.10:FF:000387">
    <property type="entry name" value="RING finger protein 26"/>
    <property type="match status" value="1"/>
</dbReference>
<evidence type="ECO:0000256" key="13">
    <source>
        <dbReference type="ARBA" id="ARBA00023136"/>
    </source>
</evidence>
<evidence type="ECO:0000256" key="4">
    <source>
        <dbReference type="ARBA" id="ARBA00012483"/>
    </source>
</evidence>
<name>A0A8D0KVJ5_STROC</name>
<dbReference type="SMART" id="SM00184">
    <property type="entry name" value="RING"/>
    <property type="match status" value="1"/>
</dbReference>
<evidence type="ECO:0000256" key="14">
    <source>
        <dbReference type="ARBA" id="ARBA00057605"/>
    </source>
</evidence>
<keyword evidence="10" id="KW-0256">Endoplasmic reticulum</keyword>
<protein>
    <recommendedName>
        <fullName evidence="16">E3 ubiquitin-protein ligase RNF26</fullName>
        <ecNumber evidence="4">2.3.2.27</ecNumber>
    </recommendedName>
    <alternativeName>
        <fullName evidence="17">RING finger protein 26</fullName>
    </alternativeName>
</protein>
<dbReference type="CDD" id="cd16788">
    <property type="entry name" value="mRING-HC-C3HC5_RNF26"/>
    <property type="match status" value="1"/>
</dbReference>
<evidence type="ECO:0000256" key="15">
    <source>
        <dbReference type="ARBA" id="ARBA00063040"/>
    </source>
</evidence>
<evidence type="ECO:0000256" key="17">
    <source>
        <dbReference type="ARBA" id="ARBA00075536"/>
    </source>
</evidence>
<dbReference type="InterPro" id="IPR001841">
    <property type="entry name" value="Znf_RING"/>
</dbReference>
<accession>A0A8D0KVJ5</accession>
<evidence type="ECO:0000259" key="21">
    <source>
        <dbReference type="PROSITE" id="PS50089"/>
    </source>
</evidence>
<keyword evidence="11" id="KW-0862">Zinc</keyword>
<organism evidence="22 23">
    <name type="scientific">Strix occidentalis caurina</name>
    <name type="common">northern spotted owl</name>
    <dbReference type="NCBI Taxonomy" id="311401"/>
    <lineage>
        <taxon>Eukaryota</taxon>
        <taxon>Metazoa</taxon>
        <taxon>Chordata</taxon>
        <taxon>Craniata</taxon>
        <taxon>Vertebrata</taxon>
        <taxon>Euteleostomi</taxon>
        <taxon>Archelosauria</taxon>
        <taxon>Archosauria</taxon>
        <taxon>Dinosauria</taxon>
        <taxon>Saurischia</taxon>
        <taxon>Theropoda</taxon>
        <taxon>Coelurosauria</taxon>
        <taxon>Aves</taxon>
        <taxon>Neognathae</taxon>
        <taxon>Neoaves</taxon>
        <taxon>Telluraves</taxon>
        <taxon>Strigiformes</taxon>
        <taxon>Strigidae</taxon>
        <taxon>Strix</taxon>
    </lineage>
</organism>
<evidence type="ECO:0000256" key="20">
    <source>
        <dbReference type="SAM" id="Phobius"/>
    </source>
</evidence>
<evidence type="ECO:0000313" key="23">
    <source>
        <dbReference type="Proteomes" id="UP000694551"/>
    </source>
</evidence>
<dbReference type="GO" id="GO:0006511">
    <property type="term" value="P:ubiquitin-dependent protein catabolic process"/>
    <property type="evidence" value="ECO:0007669"/>
    <property type="project" value="TreeGrafter"/>
</dbReference>
<feature type="transmembrane region" description="Helical" evidence="20">
    <location>
        <begin position="183"/>
        <end position="203"/>
    </location>
</feature>
<dbReference type="Pfam" id="PF13920">
    <property type="entry name" value="zf-C3HC4_3"/>
    <property type="match status" value="1"/>
</dbReference>
<dbReference type="GO" id="GO:0061630">
    <property type="term" value="F:ubiquitin protein ligase activity"/>
    <property type="evidence" value="ECO:0007669"/>
    <property type="project" value="UniProtKB-EC"/>
</dbReference>
<evidence type="ECO:0000256" key="18">
    <source>
        <dbReference type="PROSITE-ProRule" id="PRU00175"/>
    </source>
</evidence>
<dbReference type="Proteomes" id="UP000694551">
    <property type="component" value="Unplaced"/>
</dbReference>
<dbReference type="PANTHER" id="PTHR22696:SF1">
    <property type="entry name" value="E3 UBIQUITIN-PROTEIN LIGASE RNF26"/>
    <property type="match status" value="1"/>
</dbReference>
<evidence type="ECO:0000256" key="5">
    <source>
        <dbReference type="ARBA" id="ARBA00022679"/>
    </source>
</evidence>
<comment type="subcellular location">
    <subcellularLocation>
        <location evidence="2">Endoplasmic reticulum membrane</location>
        <topology evidence="2">Multi-pass membrane protein</topology>
    </subcellularLocation>
</comment>
<evidence type="ECO:0000256" key="6">
    <source>
        <dbReference type="ARBA" id="ARBA00022692"/>
    </source>
</evidence>
<keyword evidence="8 18" id="KW-0863">Zinc-finger</keyword>
<dbReference type="GO" id="GO:0008270">
    <property type="term" value="F:zinc ion binding"/>
    <property type="evidence" value="ECO:0007669"/>
    <property type="project" value="UniProtKB-KW"/>
</dbReference>
<dbReference type="SUPFAM" id="SSF57850">
    <property type="entry name" value="RING/U-box"/>
    <property type="match status" value="1"/>
</dbReference>
<evidence type="ECO:0000256" key="10">
    <source>
        <dbReference type="ARBA" id="ARBA00022824"/>
    </source>
</evidence>
<dbReference type="InterPro" id="IPR013083">
    <property type="entry name" value="Znf_RING/FYVE/PHD"/>
</dbReference>
<evidence type="ECO:0000256" key="1">
    <source>
        <dbReference type="ARBA" id="ARBA00000900"/>
    </source>
</evidence>
<dbReference type="EC" id="2.3.2.27" evidence="4"/>
<dbReference type="AlphaFoldDB" id="A0A8D0KVJ5"/>
<dbReference type="PANTHER" id="PTHR22696">
    <property type="entry name" value="E3 UBIQUITIN-PROTEIN LIGASE RNF26"/>
    <property type="match status" value="1"/>
</dbReference>
<keyword evidence="7" id="KW-0479">Metal-binding</keyword>
<keyword evidence="5" id="KW-0808">Transferase</keyword>
<comment type="subunit">
    <text evidence="15">Interacts with INCA1. Interacts with TMEM43, ENDOD1, TMEM33 and TMED1 to form a complex capable of modulating innate immune signaling through the cGAS-STING pathway. Interacts with UBE2J1; this interaction is important for SQSTM1 ubiquitination.</text>
</comment>
<evidence type="ECO:0000313" key="22">
    <source>
        <dbReference type="Ensembl" id="ENSSOCP00000011870.1"/>
    </source>
</evidence>
<evidence type="ECO:0000256" key="8">
    <source>
        <dbReference type="ARBA" id="ARBA00022771"/>
    </source>
</evidence>
<evidence type="ECO:0000256" key="19">
    <source>
        <dbReference type="SAM" id="MobiDB-lite"/>
    </source>
</evidence>
<dbReference type="Gene3D" id="3.30.40.10">
    <property type="entry name" value="Zinc/RING finger domain, C3HC4 (zinc finger)"/>
    <property type="match status" value="1"/>
</dbReference>
<keyword evidence="12 20" id="KW-1133">Transmembrane helix</keyword>
<keyword evidence="6 20" id="KW-0812">Transmembrane</keyword>